<feature type="transmembrane region" description="Helical" evidence="2">
    <location>
        <begin position="64"/>
        <end position="84"/>
    </location>
</feature>
<keyword evidence="2" id="KW-1133">Transmembrane helix</keyword>
<keyword evidence="2" id="KW-0812">Transmembrane</keyword>
<evidence type="ECO:0000256" key="1">
    <source>
        <dbReference type="SAM" id="MobiDB-lite"/>
    </source>
</evidence>
<evidence type="ECO:0000313" key="4">
    <source>
        <dbReference type="Proteomes" id="UP001500620"/>
    </source>
</evidence>
<dbReference type="EMBL" id="BAABAT010000039">
    <property type="protein sequence ID" value="GAA4260185.1"/>
    <property type="molecule type" value="Genomic_DNA"/>
</dbReference>
<evidence type="ECO:0000256" key="2">
    <source>
        <dbReference type="SAM" id="Phobius"/>
    </source>
</evidence>
<evidence type="ECO:0000313" key="3">
    <source>
        <dbReference type="EMBL" id="GAA4260185.1"/>
    </source>
</evidence>
<keyword evidence="2" id="KW-0472">Membrane</keyword>
<comment type="caution">
    <text evidence="3">The sequence shown here is derived from an EMBL/GenBank/DDBJ whole genome shotgun (WGS) entry which is preliminary data.</text>
</comment>
<sequence>MFEDVTEQPEPNRPIGRARIGRAVGKAQTPERAATAVIRNGRQDPTPVFVDPSGARRRRIRRKVYLVGVLLLLALLGLWLSQFLGAARPPVA</sequence>
<protein>
    <recommendedName>
        <fullName evidence="5">Cell division protein FtsQ</fullName>
    </recommendedName>
</protein>
<evidence type="ECO:0008006" key="5">
    <source>
        <dbReference type="Google" id="ProtNLM"/>
    </source>
</evidence>
<organism evidence="3 4">
    <name type="scientific">Dactylosporangium darangshiense</name>
    <dbReference type="NCBI Taxonomy" id="579108"/>
    <lineage>
        <taxon>Bacteria</taxon>
        <taxon>Bacillati</taxon>
        <taxon>Actinomycetota</taxon>
        <taxon>Actinomycetes</taxon>
        <taxon>Micromonosporales</taxon>
        <taxon>Micromonosporaceae</taxon>
        <taxon>Dactylosporangium</taxon>
    </lineage>
</organism>
<proteinExistence type="predicted"/>
<accession>A0ABP8DNG5</accession>
<dbReference type="Proteomes" id="UP001500620">
    <property type="component" value="Unassembled WGS sequence"/>
</dbReference>
<gene>
    <name evidence="3" type="ORF">GCM10022255_087850</name>
</gene>
<reference evidence="4" key="1">
    <citation type="journal article" date="2019" name="Int. J. Syst. Evol. Microbiol.">
        <title>The Global Catalogue of Microorganisms (GCM) 10K type strain sequencing project: providing services to taxonomists for standard genome sequencing and annotation.</title>
        <authorList>
            <consortium name="The Broad Institute Genomics Platform"/>
            <consortium name="The Broad Institute Genome Sequencing Center for Infectious Disease"/>
            <person name="Wu L."/>
            <person name="Ma J."/>
        </authorList>
    </citation>
    <scope>NUCLEOTIDE SEQUENCE [LARGE SCALE GENOMIC DNA]</scope>
    <source>
        <strain evidence="4">JCM 17441</strain>
    </source>
</reference>
<feature type="region of interest" description="Disordered" evidence="1">
    <location>
        <begin position="1"/>
        <end position="31"/>
    </location>
</feature>
<keyword evidence="4" id="KW-1185">Reference proteome</keyword>
<name>A0ABP8DNG5_9ACTN</name>